<evidence type="ECO:0000256" key="1">
    <source>
        <dbReference type="SAM" id="MobiDB-lite"/>
    </source>
</evidence>
<accession>A0ABP9DQA2</accession>
<keyword evidence="4" id="KW-1185">Reference proteome</keyword>
<comment type="caution">
    <text evidence="3">The sequence shown here is derived from an EMBL/GenBank/DDBJ whole genome shotgun (WGS) entry which is preliminary data.</text>
</comment>
<reference evidence="4" key="1">
    <citation type="journal article" date="2019" name="Int. J. Syst. Evol. Microbiol.">
        <title>The Global Catalogue of Microorganisms (GCM) 10K type strain sequencing project: providing services to taxonomists for standard genome sequencing and annotation.</title>
        <authorList>
            <consortium name="The Broad Institute Genomics Platform"/>
            <consortium name="The Broad Institute Genome Sequencing Center for Infectious Disease"/>
            <person name="Wu L."/>
            <person name="Ma J."/>
        </authorList>
    </citation>
    <scope>NUCLEOTIDE SEQUENCE [LARGE SCALE GENOMIC DNA]</scope>
    <source>
        <strain evidence="4">JCM 13006</strain>
    </source>
</reference>
<feature type="region of interest" description="Disordered" evidence="1">
    <location>
        <begin position="62"/>
        <end position="81"/>
    </location>
</feature>
<dbReference type="Proteomes" id="UP001501752">
    <property type="component" value="Unassembled WGS sequence"/>
</dbReference>
<feature type="chain" id="PRO_5045280061" description="Secreted protein" evidence="2">
    <location>
        <begin position="23"/>
        <end position="81"/>
    </location>
</feature>
<protein>
    <recommendedName>
        <fullName evidence="5">Secreted protein</fullName>
    </recommendedName>
</protein>
<sequence>MLRKKFAVLVLLVAATAVPSSAAPAFADGPKNDQEAAVCSQLLGSVLPGLVPTQEVCTVNTEKQDSTGHVQGWDGSGLFGG</sequence>
<evidence type="ECO:0000256" key="2">
    <source>
        <dbReference type="SAM" id="SignalP"/>
    </source>
</evidence>
<organism evidence="3 4">
    <name type="scientific">Kitasatospora terrestris</name>
    <dbReference type="NCBI Taxonomy" id="258051"/>
    <lineage>
        <taxon>Bacteria</taxon>
        <taxon>Bacillati</taxon>
        <taxon>Actinomycetota</taxon>
        <taxon>Actinomycetes</taxon>
        <taxon>Kitasatosporales</taxon>
        <taxon>Streptomycetaceae</taxon>
        <taxon>Kitasatospora</taxon>
    </lineage>
</organism>
<evidence type="ECO:0000313" key="3">
    <source>
        <dbReference type="EMBL" id="GAA4850746.1"/>
    </source>
</evidence>
<dbReference type="EMBL" id="BAABIS010000001">
    <property type="protein sequence ID" value="GAA4850746.1"/>
    <property type="molecule type" value="Genomic_DNA"/>
</dbReference>
<name>A0ABP9DQA2_9ACTN</name>
<evidence type="ECO:0000313" key="4">
    <source>
        <dbReference type="Proteomes" id="UP001501752"/>
    </source>
</evidence>
<feature type="signal peptide" evidence="2">
    <location>
        <begin position="1"/>
        <end position="22"/>
    </location>
</feature>
<keyword evidence="2" id="KW-0732">Signal</keyword>
<dbReference type="RefSeq" id="WP_345697305.1">
    <property type="nucleotide sequence ID" value="NZ_BAABIS010000001.1"/>
</dbReference>
<proteinExistence type="predicted"/>
<gene>
    <name evidence="3" type="ORF">GCM10023235_29680</name>
</gene>
<evidence type="ECO:0008006" key="5">
    <source>
        <dbReference type="Google" id="ProtNLM"/>
    </source>
</evidence>